<keyword evidence="2 3" id="KW-0129">CBS domain</keyword>
<dbReference type="InterPro" id="IPR000644">
    <property type="entry name" value="CBS_dom"/>
</dbReference>
<feature type="domain" description="CBS" evidence="5">
    <location>
        <begin position="270"/>
        <end position="326"/>
    </location>
</feature>
<dbReference type="InterPro" id="IPR050511">
    <property type="entry name" value="AMPK_gamma/SDS23_families"/>
</dbReference>
<evidence type="ECO:0000313" key="6">
    <source>
        <dbReference type="EMBL" id="KAL2913992.1"/>
    </source>
</evidence>
<protein>
    <recommendedName>
        <fullName evidence="5">CBS domain-containing protein</fullName>
    </recommendedName>
</protein>
<dbReference type="SUPFAM" id="SSF54631">
    <property type="entry name" value="CBS-domain pair"/>
    <property type="match status" value="2"/>
</dbReference>
<evidence type="ECO:0000256" key="4">
    <source>
        <dbReference type="SAM" id="MobiDB-lite"/>
    </source>
</evidence>
<dbReference type="Proteomes" id="UP001527925">
    <property type="component" value="Unassembled WGS sequence"/>
</dbReference>
<evidence type="ECO:0000256" key="2">
    <source>
        <dbReference type="ARBA" id="ARBA00023122"/>
    </source>
</evidence>
<dbReference type="Gene3D" id="3.10.580.10">
    <property type="entry name" value="CBS-domain"/>
    <property type="match status" value="2"/>
</dbReference>
<dbReference type="EMBL" id="JADGIZ020000038">
    <property type="protein sequence ID" value="KAL2913999.1"/>
    <property type="molecule type" value="Genomic_DNA"/>
</dbReference>
<accession>A0ABR4N3D5</accession>
<reference evidence="7 8" key="1">
    <citation type="submission" date="2023-09" db="EMBL/GenBank/DDBJ databases">
        <title>Pangenome analysis of Batrachochytrium dendrobatidis and related Chytrids.</title>
        <authorList>
            <person name="Yacoub M.N."/>
            <person name="Stajich J.E."/>
            <person name="James T.Y."/>
        </authorList>
    </citation>
    <scope>NUCLEOTIDE SEQUENCE [LARGE SCALE GENOMIC DNA]</scope>
    <source>
        <strain evidence="7 8">JEL0888</strain>
    </source>
</reference>
<evidence type="ECO:0000313" key="8">
    <source>
        <dbReference type="Proteomes" id="UP001527925"/>
    </source>
</evidence>
<dbReference type="SMART" id="SM00116">
    <property type="entry name" value="CBS"/>
    <property type="match status" value="4"/>
</dbReference>
<dbReference type="Pfam" id="PF00571">
    <property type="entry name" value="CBS"/>
    <property type="match status" value="3"/>
</dbReference>
<dbReference type="PROSITE" id="PS51371">
    <property type="entry name" value="CBS"/>
    <property type="match status" value="3"/>
</dbReference>
<sequence>MTHGTLQTAARTAYACLAQSPIADLLKHMRRARGLKPLIAVHEDTPLASVLTTLRTANILAVPVFRTPPHEPTGRLFTGIVSVFDILANTVFQAMFDNMADSACVLSMDAPEFEKYMAVLEQEQAFFATKVGSLVGSTRESSESWTLHSSDPLSSLLQMLTSARYHRVLVIDDQALEASARDAEDGFGPTAPPSGSSIRLVTQTDLVRYLADPAVRTALRPDAQDQASFDAALARIWSMPVSAAEELATQRTPTNDMEASRPLDAATGAPRKRVVTVRDTATALAAMRTMHQHGVPAVAIVDATERLVATLSASDLRGITAASIETLINPVFEFLEAGRRSVGQLAADQMRTVSPTTTVEDAALQMLGAHIHRVWMVDDEDTPVGVLSFSDVLSLFVPESDPEPGVDAFASAAVDA</sequence>
<evidence type="ECO:0000313" key="7">
    <source>
        <dbReference type="EMBL" id="KAL2913999.1"/>
    </source>
</evidence>
<dbReference type="EMBL" id="JADGIZ020000038">
    <property type="protein sequence ID" value="KAL2913992.1"/>
    <property type="molecule type" value="Genomic_DNA"/>
</dbReference>
<name>A0ABR4N3D5_9FUNG</name>
<feature type="region of interest" description="Disordered" evidence="4">
    <location>
        <begin position="248"/>
        <end position="272"/>
    </location>
</feature>
<proteinExistence type="predicted"/>
<keyword evidence="1" id="KW-0677">Repeat</keyword>
<gene>
    <name evidence="6" type="ORF">HK105_206430</name>
    <name evidence="7" type="ORF">HK105_206442</name>
</gene>
<dbReference type="CDD" id="cd02205">
    <property type="entry name" value="CBS_pair_SF"/>
    <property type="match status" value="1"/>
</dbReference>
<evidence type="ECO:0000256" key="1">
    <source>
        <dbReference type="ARBA" id="ARBA00022737"/>
    </source>
</evidence>
<dbReference type="PANTHER" id="PTHR13780">
    <property type="entry name" value="AMP-ACTIVATED PROTEIN KINASE, GAMMA REGULATORY SUBUNIT"/>
    <property type="match status" value="1"/>
</dbReference>
<organism evidence="7 8">
    <name type="scientific">Polyrhizophydium stewartii</name>
    <dbReference type="NCBI Taxonomy" id="2732419"/>
    <lineage>
        <taxon>Eukaryota</taxon>
        <taxon>Fungi</taxon>
        <taxon>Fungi incertae sedis</taxon>
        <taxon>Chytridiomycota</taxon>
        <taxon>Chytridiomycota incertae sedis</taxon>
        <taxon>Chytridiomycetes</taxon>
        <taxon>Rhizophydiales</taxon>
        <taxon>Rhizophydiales incertae sedis</taxon>
        <taxon>Polyrhizophydium</taxon>
    </lineage>
</organism>
<feature type="domain" description="CBS" evidence="5">
    <location>
        <begin position="346"/>
        <end position="403"/>
    </location>
</feature>
<dbReference type="PANTHER" id="PTHR13780:SF128">
    <property type="entry name" value="CBS DOMAIN-CONTAINING PROTEIN"/>
    <property type="match status" value="1"/>
</dbReference>
<keyword evidence="8" id="KW-1185">Reference proteome</keyword>
<feature type="domain" description="CBS" evidence="5">
    <location>
        <begin position="29"/>
        <end position="98"/>
    </location>
</feature>
<dbReference type="InterPro" id="IPR046342">
    <property type="entry name" value="CBS_dom_sf"/>
</dbReference>
<evidence type="ECO:0000259" key="5">
    <source>
        <dbReference type="PROSITE" id="PS51371"/>
    </source>
</evidence>
<evidence type="ECO:0000256" key="3">
    <source>
        <dbReference type="PROSITE-ProRule" id="PRU00703"/>
    </source>
</evidence>
<comment type="caution">
    <text evidence="7">The sequence shown here is derived from an EMBL/GenBank/DDBJ whole genome shotgun (WGS) entry which is preliminary data.</text>
</comment>